<gene>
    <name evidence="2" type="ORF">PU560_14065</name>
</gene>
<evidence type="ECO:0000313" key="3">
    <source>
        <dbReference type="Proteomes" id="UP001165561"/>
    </source>
</evidence>
<feature type="compositionally biased region" description="Polar residues" evidence="1">
    <location>
        <begin position="118"/>
        <end position="128"/>
    </location>
</feature>
<feature type="region of interest" description="Disordered" evidence="1">
    <location>
        <begin position="22"/>
        <end position="148"/>
    </location>
</feature>
<dbReference type="Proteomes" id="UP001165561">
    <property type="component" value="Unassembled WGS sequence"/>
</dbReference>
<proteinExistence type="predicted"/>
<protein>
    <submittedName>
        <fullName evidence="2">Uncharacterized protein</fullName>
    </submittedName>
</protein>
<accession>A0ABT5TZS7</accession>
<feature type="compositionally biased region" description="Polar residues" evidence="1">
    <location>
        <begin position="60"/>
        <end position="69"/>
    </location>
</feature>
<sequence>EPEDPEAAKAREAVKATLATIAAAAASAHGEHESTDGSGTGDVTGPEDDGTGGDRVEDGQSVTVPQSAPDTVPVPDVQPAADDGARAAQDTVPAEPAAPAPKRQRRSRRATSGGIVTAGSSATPSILTESEVANVEAGAAGSEAGGEQ</sequence>
<dbReference type="EMBL" id="JARACI010001125">
    <property type="protein sequence ID" value="MDD9207578.1"/>
    <property type="molecule type" value="Genomic_DNA"/>
</dbReference>
<reference evidence="2" key="1">
    <citation type="submission" date="2023-02" db="EMBL/GenBank/DDBJ databases">
        <title>Georgenia sp.10Sc9-8, isolated from a soil sample collected from the Taklamakan desert.</title>
        <authorList>
            <person name="Liu S."/>
        </authorList>
    </citation>
    <scope>NUCLEOTIDE SEQUENCE</scope>
    <source>
        <strain evidence="2">10Sc9-8</strain>
    </source>
</reference>
<evidence type="ECO:0000256" key="1">
    <source>
        <dbReference type="SAM" id="MobiDB-lite"/>
    </source>
</evidence>
<evidence type="ECO:0000313" key="2">
    <source>
        <dbReference type="EMBL" id="MDD9207578.1"/>
    </source>
</evidence>
<name>A0ABT5TZS7_9MICO</name>
<comment type="caution">
    <text evidence="2">The sequence shown here is derived from an EMBL/GenBank/DDBJ whole genome shotgun (WGS) entry which is preliminary data.</text>
</comment>
<organism evidence="2 3">
    <name type="scientific">Georgenia halotolerans</name>
    <dbReference type="NCBI Taxonomy" id="3028317"/>
    <lineage>
        <taxon>Bacteria</taxon>
        <taxon>Bacillati</taxon>
        <taxon>Actinomycetota</taxon>
        <taxon>Actinomycetes</taxon>
        <taxon>Micrococcales</taxon>
        <taxon>Bogoriellaceae</taxon>
        <taxon>Georgenia</taxon>
    </lineage>
</organism>
<feature type="non-terminal residue" evidence="2">
    <location>
        <position position="1"/>
    </location>
</feature>
<keyword evidence="3" id="KW-1185">Reference proteome</keyword>
<feature type="compositionally biased region" description="Low complexity" evidence="1">
    <location>
        <begin position="129"/>
        <end position="142"/>
    </location>
</feature>